<feature type="region of interest" description="Disordered" evidence="1">
    <location>
        <begin position="1"/>
        <end position="35"/>
    </location>
</feature>
<reference evidence="3" key="1">
    <citation type="submission" date="2023-03" db="EMBL/GenBank/DDBJ databases">
        <title>Cellulosimicrobium cellulans NBRC 103059.</title>
        <authorList>
            <person name="Ichikawa N."/>
            <person name="Sato H."/>
            <person name="Tonouchi N."/>
        </authorList>
    </citation>
    <scope>NUCLEOTIDE SEQUENCE</scope>
    <source>
        <strain evidence="3">NBRC 103059</strain>
    </source>
</reference>
<sequence length="186" mass="19690">MSHAARVVDRDVHGTGTGPRRGGALMEEQDVDRAHRPTRPRRVRLPVWAGTSLVVVGALVVVALLVSRLSGGAEVCPAIGYADLLEVVLTGDTEEVHHLQVRDGGDAGWQPPLPTGPDAQEPAIATSREGDTWSFTVFSQANPLGLRALDETGAVLAETEKSVDWVRVGGSEACGGPMEARVGWML</sequence>
<evidence type="ECO:0000256" key="2">
    <source>
        <dbReference type="SAM" id="Phobius"/>
    </source>
</evidence>
<feature type="compositionally biased region" description="Basic and acidic residues" evidence="1">
    <location>
        <begin position="1"/>
        <end position="13"/>
    </location>
</feature>
<protein>
    <submittedName>
        <fullName evidence="3">Uncharacterized protein</fullName>
    </submittedName>
</protein>
<comment type="caution">
    <text evidence="3">The sequence shown here is derived from an EMBL/GenBank/DDBJ whole genome shotgun (WGS) entry which is preliminary data.</text>
</comment>
<name>A0AAV5P2D4_CELCE</name>
<keyword evidence="2" id="KW-0812">Transmembrane</keyword>
<evidence type="ECO:0000256" key="1">
    <source>
        <dbReference type="SAM" id="MobiDB-lite"/>
    </source>
</evidence>
<keyword evidence="2" id="KW-1133">Transmembrane helix</keyword>
<organism evidence="3 4">
    <name type="scientific">Cellulosimicrobium cellulans</name>
    <name type="common">Arthrobacter luteus</name>
    <dbReference type="NCBI Taxonomy" id="1710"/>
    <lineage>
        <taxon>Bacteria</taxon>
        <taxon>Bacillati</taxon>
        <taxon>Actinomycetota</taxon>
        <taxon>Actinomycetes</taxon>
        <taxon>Micrococcales</taxon>
        <taxon>Promicromonosporaceae</taxon>
        <taxon>Cellulosimicrobium</taxon>
    </lineage>
</organism>
<keyword evidence="2" id="KW-0472">Membrane</keyword>
<evidence type="ECO:0000313" key="4">
    <source>
        <dbReference type="Proteomes" id="UP001165168"/>
    </source>
</evidence>
<evidence type="ECO:0000313" key="3">
    <source>
        <dbReference type="EMBL" id="GLY55440.1"/>
    </source>
</evidence>
<dbReference type="Proteomes" id="UP001165168">
    <property type="component" value="Unassembled WGS sequence"/>
</dbReference>
<proteinExistence type="predicted"/>
<dbReference type="AlphaFoldDB" id="A0AAV5P2D4"/>
<dbReference type="EMBL" id="BSTG01000001">
    <property type="protein sequence ID" value="GLY55440.1"/>
    <property type="molecule type" value="Genomic_DNA"/>
</dbReference>
<feature type="transmembrane region" description="Helical" evidence="2">
    <location>
        <begin position="45"/>
        <end position="66"/>
    </location>
</feature>
<gene>
    <name evidence="3" type="ORF">Ccel01_00420</name>
</gene>
<accession>A0AAV5P2D4</accession>